<sequence length="205" mass="23850">MRENKLKEIDYDRPEIYEVLEEKSIVFICSPYAGDIDGNTMRARRYARFATATGAVPVIPHLMYPQFLEEDDPDERQLGIDMGLTLLKQCSELWVFGNKISSGMSVEIEKAEQWEIPIRFFSIDCKVIVKNKKLCFAYHKGECSILEVSRCEGSKCNFFKTKAQVKEEKKKKLQRIKSLDPIDQRWIIDTYCDGRMSILDEVEVE</sequence>
<gene>
    <name evidence="2" type="ORF">J0B03_05710</name>
</gene>
<evidence type="ECO:0000259" key="1">
    <source>
        <dbReference type="Pfam" id="PF24963"/>
    </source>
</evidence>
<evidence type="ECO:0000313" key="2">
    <source>
        <dbReference type="EMBL" id="QSX09558.1"/>
    </source>
</evidence>
<feature type="domain" description="DUF7768" evidence="1">
    <location>
        <begin position="25"/>
        <end position="121"/>
    </location>
</feature>
<dbReference type="EMBL" id="CP071444">
    <property type="protein sequence ID" value="QSX09558.1"/>
    <property type="molecule type" value="Genomic_DNA"/>
</dbReference>
<accession>A0A974XJI0</accession>
<dbReference type="AlphaFoldDB" id="A0A974XJI0"/>
<dbReference type="Proteomes" id="UP000663499">
    <property type="component" value="Chromosome"/>
</dbReference>
<protein>
    <recommendedName>
        <fullName evidence="1">DUF7768 domain-containing protein</fullName>
    </recommendedName>
</protein>
<dbReference type="InterPro" id="IPR056670">
    <property type="entry name" value="DUF7768"/>
</dbReference>
<proteinExistence type="predicted"/>
<organism evidence="2 3">
    <name type="scientific">Alkalibacter rhizosphaerae</name>
    <dbReference type="NCBI Taxonomy" id="2815577"/>
    <lineage>
        <taxon>Bacteria</taxon>
        <taxon>Bacillati</taxon>
        <taxon>Bacillota</taxon>
        <taxon>Clostridia</taxon>
        <taxon>Eubacteriales</taxon>
        <taxon>Eubacteriaceae</taxon>
        <taxon>Alkalibacter</taxon>
    </lineage>
</organism>
<dbReference type="Pfam" id="PF24963">
    <property type="entry name" value="DUF7768"/>
    <property type="match status" value="1"/>
</dbReference>
<dbReference type="RefSeq" id="WP_207300889.1">
    <property type="nucleotide sequence ID" value="NZ_CP071444.1"/>
</dbReference>
<name>A0A974XJI0_9FIRM</name>
<dbReference type="Gene3D" id="3.40.50.10400">
    <property type="entry name" value="Hypothetical protein PA1492"/>
    <property type="match status" value="1"/>
</dbReference>
<keyword evidence="3" id="KW-1185">Reference proteome</keyword>
<dbReference type="KEGG" id="alka:J0B03_05710"/>
<reference evidence="2" key="1">
    <citation type="submission" date="2021-03" db="EMBL/GenBank/DDBJ databases">
        <title>Alkalibacter marinus sp. nov., isolated from tidal flat sediment.</title>
        <authorList>
            <person name="Namirimu T."/>
            <person name="Yang J.-A."/>
            <person name="Yang S.-H."/>
            <person name="Kim Y.-J."/>
            <person name="Kwon K.K."/>
        </authorList>
    </citation>
    <scope>NUCLEOTIDE SEQUENCE</scope>
    <source>
        <strain evidence="2">ES005</strain>
    </source>
</reference>
<evidence type="ECO:0000313" key="3">
    <source>
        <dbReference type="Proteomes" id="UP000663499"/>
    </source>
</evidence>